<evidence type="ECO:0000313" key="1">
    <source>
        <dbReference type="Ensembl" id="ENSCJAP00000086825.1"/>
    </source>
</evidence>
<accession>A0A8I3WTX1</accession>
<dbReference type="PANTHER" id="PTHR12138">
    <property type="entry name" value="PRIMATE-EXPANDED PROTEIN FAMILY"/>
    <property type="match status" value="1"/>
</dbReference>
<dbReference type="Proteomes" id="UP000008225">
    <property type="component" value="Chromosome 9"/>
</dbReference>
<keyword evidence="2" id="KW-1185">Reference proteome</keyword>
<dbReference type="GeneTree" id="ENSGT00940000164709"/>
<protein>
    <submittedName>
        <fullName evidence="1">Uncharacterized protein</fullName>
    </submittedName>
</protein>
<dbReference type="AlphaFoldDB" id="A0A8I3WTX1"/>
<reference evidence="1 2" key="1">
    <citation type="submission" date="2009-03" db="EMBL/GenBank/DDBJ databases">
        <authorList>
            <person name="Warren W."/>
            <person name="Ye L."/>
            <person name="Minx P."/>
            <person name="Worley K."/>
            <person name="Gibbs R."/>
            <person name="Wilson R.K."/>
        </authorList>
    </citation>
    <scope>NUCLEOTIDE SEQUENCE [LARGE SCALE GENOMIC DNA]</scope>
</reference>
<sequence>ANFCICSRDGVSSSWPGWSRTPYPVIHPPQPPKCWNYRHEPSHPVNFVFLVEVGFRHVSQACLKLLTSDDPPASASQGAGITGVSHHAQPAHFDLIPLFLGYLLASMFLSDCYPRTQTFSVQVLQGINISSSAEIGNIPPFHG</sequence>
<reference evidence="1" key="2">
    <citation type="submission" date="2025-08" db="UniProtKB">
        <authorList>
            <consortium name="Ensembl"/>
        </authorList>
    </citation>
    <scope>IDENTIFICATION</scope>
</reference>
<dbReference type="Ensembl" id="ENSCJAT00000148385.1">
    <property type="protein sequence ID" value="ENSCJAP00000086825.1"/>
    <property type="gene ID" value="ENSCJAG00000079788.1"/>
</dbReference>
<dbReference type="PRINTS" id="PR02045">
    <property type="entry name" value="F138DOMAIN"/>
</dbReference>
<reference evidence="1" key="3">
    <citation type="submission" date="2025-09" db="UniProtKB">
        <authorList>
            <consortium name="Ensembl"/>
        </authorList>
    </citation>
    <scope>IDENTIFICATION</scope>
</reference>
<name>A0A8I3WTX1_CALJA</name>
<proteinExistence type="predicted"/>
<organism evidence="1 2">
    <name type="scientific">Callithrix jacchus</name>
    <name type="common">White-tufted-ear marmoset</name>
    <name type="synonym">Simia Jacchus</name>
    <dbReference type="NCBI Taxonomy" id="9483"/>
    <lineage>
        <taxon>Eukaryota</taxon>
        <taxon>Metazoa</taxon>
        <taxon>Chordata</taxon>
        <taxon>Craniata</taxon>
        <taxon>Vertebrata</taxon>
        <taxon>Euteleostomi</taxon>
        <taxon>Mammalia</taxon>
        <taxon>Eutheria</taxon>
        <taxon>Euarchontoglires</taxon>
        <taxon>Primates</taxon>
        <taxon>Haplorrhini</taxon>
        <taxon>Platyrrhini</taxon>
        <taxon>Cebidae</taxon>
        <taxon>Callitrichinae</taxon>
        <taxon>Callithrix</taxon>
        <taxon>Callithrix</taxon>
    </lineage>
</organism>
<evidence type="ECO:0000313" key="2">
    <source>
        <dbReference type="Proteomes" id="UP000008225"/>
    </source>
</evidence>
<dbReference type="PANTHER" id="PTHR12138:SF162">
    <property type="entry name" value="CHROMOSOME UNDETERMINED SCAFFOLD_275, WHOLE GENOME SHOTGUN SEQUENCE"/>
    <property type="match status" value="1"/>
</dbReference>